<dbReference type="InterPro" id="IPR036291">
    <property type="entry name" value="NAD(P)-bd_dom_sf"/>
</dbReference>
<dbReference type="PRINTS" id="PR00080">
    <property type="entry name" value="SDRFAMILY"/>
</dbReference>
<dbReference type="PRINTS" id="PR00081">
    <property type="entry name" value="GDHRDH"/>
</dbReference>
<dbReference type="SUPFAM" id="SSF51735">
    <property type="entry name" value="NAD(P)-binding Rossmann-fold domains"/>
    <property type="match status" value="1"/>
</dbReference>
<keyword evidence="4" id="KW-1185">Reference proteome</keyword>
<dbReference type="PANTHER" id="PTHR43639">
    <property type="entry name" value="OXIDOREDUCTASE, SHORT-CHAIN DEHYDROGENASE/REDUCTASE FAMILY (AFU_ORTHOLOGUE AFUA_5G02870)"/>
    <property type="match status" value="1"/>
</dbReference>
<evidence type="ECO:0000256" key="2">
    <source>
        <dbReference type="ARBA" id="ARBA00023002"/>
    </source>
</evidence>
<keyword evidence="2" id="KW-0560">Oxidoreductase</keyword>
<comment type="caution">
    <text evidence="3">The sequence shown here is derived from an EMBL/GenBank/DDBJ whole genome shotgun (WGS) entry which is preliminary data.</text>
</comment>
<proteinExistence type="inferred from homology"/>
<dbReference type="Gene3D" id="3.40.50.720">
    <property type="entry name" value="NAD(P)-binding Rossmann-like Domain"/>
    <property type="match status" value="1"/>
</dbReference>
<evidence type="ECO:0000313" key="3">
    <source>
        <dbReference type="EMBL" id="NYE93989.1"/>
    </source>
</evidence>
<sequence length="249" mass="25611">MSRAPALIVTGASRGIGAAVALQAATAGYAVVVNYTQDRVGAEQVVRQILHGGGQAASVLADISQQAEIPRLFEVAASLGDVSAVVNNAGITGNSPGPLSEVSDQVLQRTFEVNVLGTMRVCQAAIKHWQQAPASNMSIVNISSTATKAGSPGEWVHYAASKGAVDVLTRGLAAEVAAQGIRVNAVAPGLTETRLHQDAGMPDRVQRLSGLIPMQRAGTPDEVAQAVLWMLSPEASYVTGSVLPVSGGR</sequence>
<reference evidence="3 4" key="1">
    <citation type="submission" date="2020-07" db="EMBL/GenBank/DDBJ databases">
        <title>Sequencing the genomes of 1000 actinobacteria strains.</title>
        <authorList>
            <person name="Klenk H.-P."/>
        </authorList>
    </citation>
    <scope>NUCLEOTIDE SEQUENCE [LARGE SCALE GENOMIC DNA]</scope>
    <source>
        <strain evidence="3 4">DSM 102047</strain>
    </source>
</reference>
<dbReference type="CDD" id="cd05233">
    <property type="entry name" value="SDR_c"/>
    <property type="match status" value="1"/>
</dbReference>
<dbReference type="EMBL" id="JACBYQ010000001">
    <property type="protein sequence ID" value="NYE93989.1"/>
    <property type="molecule type" value="Genomic_DNA"/>
</dbReference>
<dbReference type="Proteomes" id="UP000521748">
    <property type="component" value="Unassembled WGS sequence"/>
</dbReference>
<protein>
    <submittedName>
        <fullName evidence="3">NAD(P)-dependent dehydrogenase (Short-subunit alcohol dehydrogenase family)</fullName>
    </submittedName>
</protein>
<accession>A0A7Y9LR02</accession>
<dbReference type="GO" id="GO:0016491">
    <property type="term" value="F:oxidoreductase activity"/>
    <property type="evidence" value="ECO:0007669"/>
    <property type="project" value="UniProtKB-KW"/>
</dbReference>
<dbReference type="Pfam" id="PF13561">
    <property type="entry name" value="adh_short_C2"/>
    <property type="match status" value="1"/>
</dbReference>
<gene>
    <name evidence="3" type="ORF">FHU41_000210</name>
</gene>
<dbReference type="FunFam" id="3.40.50.720:FF:000084">
    <property type="entry name" value="Short-chain dehydrogenase reductase"/>
    <property type="match status" value="1"/>
</dbReference>
<evidence type="ECO:0000256" key="1">
    <source>
        <dbReference type="ARBA" id="ARBA00006484"/>
    </source>
</evidence>
<comment type="similarity">
    <text evidence="1">Belongs to the short-chain dehydrogenases/reductases (SDR) family.</text>
</comment>
<evidence type="ECO:0000313" key="4">
    <source>
        <dbReference type="Proteomes" id="UP000521748"/>
    </source>
</evidence>
<dbReference type="PANTHER" id="PTHR43639:SF1">
    <property type="entry name" value="SHORT-CHAIN DEHYDROGENASE_REDUCTASE FAMILY PROTEIN"/>
    <property type="match status" value="1"/>
</dbReference>
<name>A0A7Y9LR02_9MICC</name>
<dbReference type="AlphaFoldDB" id="A0A7Y9LR02"/>
<dbReference type="RefSeq" id="WP_179387813.1">
    <property type="nucleotide sequence ID" value="NZ_JACBYQ010000001.1"/>
</dbReference>
<dbReference type="InterPro" id="IPR002347">
    <property type="entry name" value="SDR_fam"/>
</dbReference>
<organism evidence="3 4">
    <name type="scientific">Psychromicrobium silvestre</name>
    <dbReference type="NCBI Taxonomy" id="1645614"/>
    <lineage>
        <taxon>Bacteria</taxon>
        <taxon>Bacillati</taxon>
        <taxon>Actinomycetota</taxon>
        <taxon>Actinomycetes</taxon>
        <taxon>Micrococcales</taxon>
        <taxon>Micrococcaceae</taxon>
        <taxon>Psychromicrobium</taxon>
    </lineage>
</organism>